<dbReference type="KEGG" id="sva:SVA_2670"/>
<dbReference type="PANTHER" id="PTHR10204">
    <property type="entry name" value="NAD P H OXIDOREDUCTASE-RELATED"/>
    <property type="match status" value="1"/>
</dbReference>
<dbReference type="GO" id="GO:0003955">
    <property type="term" value="F:NAD(P)H dehydrogenase (quinone) activity"/>
    <property type="evidence" value="ECO:0007669"/>
    <property type="project" value="TreeGrafter"/>
</dbReference>
<dbReference type="EMBL" id="AP014936">
    <property type="protein sequence ID" value="BAU49218.1"/>
    <property type="molecule type" value="Genomic_DNA"/>
</dbReference>
<comment type="similarity">
    <text evidence="1">Belongs to the NAD(P)H dehydrogenase (quinone) family.</text>
</comment>
<organism evidence="4 5">
    <name type="scientific">Sulfurifustis variabilis</name>
    <dbReference type="NCBI Taxonomy" id="1675686"/>
    <lineage>
        <taxon>Bacteria</taxon>
        <taxon>Pseudomonadati</taxon>
        <taxon>Pseudomonadota</taxon>
        <taxon>Gammaproteobacteria</taxon>
        <taxon>Acidiferrobacterales</taxon>
        <taxon>Acidiferrobacteraceae</taxon>
        <taxon>Sulfurifustis</taxon>
    </lineage>
</organism>
<evidence type="ECO:0000256" key="2">
    <source>
        <dbReference type="ARBA" id="ARBA00023002"/>
    </source>
</evidence>
<evidence type="ECO:0000313" key="4">
    <source>
        <dbReference type="EMBL" id="BAU49218.1"/>
    </source>
</evidence>
<sequence length="193" mass="21613">MPRRILIIEGHPDPSGTRFGNALAAAYAAAAEDAGHEVARIVVARLDFPLLRTQKEFDAGEPPEPIRAAQESIRWADHLVLFYPLWHGDVPALLKGFLEQVFRPGFAAETQRGKLPRKGLTGKSARIVVTMGMPAFVYRWYFGAHGLKSLERNILRFSGVRPVRATLIGLVEGSPARRQHWLEQMRRLGRSAR</sequence>
<gene>
    <name evidence="4" type="ORF">SVA_2670</name>
</gene>
<dbReference type="InterPro" id="IPR029039">
    <property type="entry name" value="Flavoprotein-like_sf"/>
</dbReference>
<dbReference type="OrthoDB" id="9798454at2"/>
<keyword evidence="2" id="KW-0560">Oxidoreductase</keyword>
<dbReference type="Pfam" id="PF02525">
    <property type="entry name" value="Flavodoxin_2"/>
    <property type="match status" value="1"/>
</dbReference>
<dbReference type="GO" id="GO:0005829">
    <property type="term" value="C:cytosol"/>
    <property type="evidence" value="ECO:0007669"/>
    <property type="project" value="TreeGrafter"/>
</dbReference>
<dbReference type="RefSeq" id="WP_096461657.1">
    <property type="nucleotide sequence ID" value="NZ_AP014936.1"/>
</dbReference>
<reference evidence="4 5" key="1">
    <citation type="submission" date="2015-08" db="EMBL/GenBank/DDBJ databases">
        <title>Complete genome sequence of Sulfurifustis variabilis.</title>
        <authorList>
            <person name="Miura A."/>
            <person name="Kojima H."/>
            <person name="Fukui M."/>
        </authorList>
    </citation>
    <scope>NUCLEOTIDE SEQUENCE [LARGE SCALE GENOMIC DNA]</scope>
    <source>
        <strain evidence="5">skN76</strain>
    </source>
</reference>
<keyword evidence="5" id="KW-1185">Reference proteome</keyword>
<dbReference type="InterPro" id="IPR003680">
    <property type="entry name" value="Flavodoxin_fold"/>
</dbReference>
<evidence type="ECO:0000313" key="5">
    <source>
        <dbReference type="Proteomes" id="UP000218899"/>
    </source>
</evidence>
<accession>A0A1B4V6S5</accession>
<dbReference type="InterPro" id="IPR051545">
    <property type="entry name" value="NAD(P)H_dehydrogenase_qn"/>
</dbReference>
<dbReference type="PANTHER" id="PTHR10204:SF34">
    <property type="entry name" value="NAD(P)H DEHYDROGENASE [QUINONE] 1 ISOFORM 1"/>
    <property type="match status" value="1"/>
</dbReference>
<dbReference type="Gene3D" id="3.40.50.360">
    <property type="match status" value="1"/>
</dbReference>
<dbReference type="SUPFAM" id="SSF52218">
    <property type="entry name" value="Flavoproteins"/>
    <property type="match status" value="1"/>
</dbReference>
<protein>
    <submittedName>
        <fullName evidence="4">Dehydrogenase</fullName>
    </submittedName>
</protein>
<name>A0A1B4V6S5_9GAMM</name>
<dbReference type="AlphaFoldDB" id="A0A1B4V6S5"/>
<evidence type="ECO:0000259" key="3">
    <source>
        <dbReference type="Pfam" id="PF02525"/>
    </source>
</evidence>
<evidence type="ECO:0000256" key="1">
    <source>
        <dbReference type="ARBA" id="ARBA00006252"/>
    </source>
</evidence>
<dbReference type="Proteomes" id="UP000218899">
    <property type="component" value="Chromosome"/>
</dbReference>
<proteinExistence type="inferred from homology"/>
<feature type="domain" description="Flavodoxin-like fold" evidence="3">
    <location>
        <begin position="4"/>
        <end position="183"/>
    </location>
</feature>